<dbReference type="FunFam" id="1.10.150.20:FF:000041">
    <property type="entry name" value="DNA-directed RNA polymerase"/>
    <property type="match status" value="1"/>
</dbReference>
<dbReference type="SUPFAM" id="SSF56672">
    <property type="entry name" value="DNA/RNA polymerases"/>
    <property type="match status" value="1"/>
</dbReference>
<dbReference type="SMART" id="SM01311">
    <property type="entry name" value="RPOL_N"/>
    <property type="match status" value="1"/>
</dbReference>
<dbReference type="Gene3D" id="1.10.287.260">
    <property type="match status" value="1"/>
</dbReference>
<dbReference type="EC" id="2.7.7.6" evidence="10"/>
<name>A0A067MYP3_BOTB1</name>
<dbReference type="PROSITE" id="PS00900">
    <property type="entry name" value="RNA_POL_PHAGE_1"/>
    <property type="match status" value="1"/>
</dbReference>
<evidence type="ECO:0000259" key="12">
    <source>
        <dbReference type="SMART" id="SM01311"/>
    </source>
</evidence>
<dbReference type="Gene3D" id="1.25.40.10">
    <property type="entry name" value="Tetratricopeptide repeat domain"/>
    <property type="match status" value="1"/>
</dbReference>
<dbReference type="GO" id="GO:0003899">
    <property type="term" value="F:DNA-directed RNA polymerase activity"/>
    <property type="evidence" value="ECO:0007669"/>
    <property type="project" value="UniProtKB-EC"/>
</dbReference>
<organism evidence="13 14">
    <name type="scientific">Botryobasidium botryosum (strain FD-172 SS1)</name>
    <dbReference type="NCBI Taxonomy" id="930990"/>
    <lineage>
        <taxon>Eukaryota</taxon>
        <taxon>Fungi</taxon>
        <taxon>Dikarya</taxon>
        <taxon>Basidiomycota</taxon>
        <taxon>Agaricomycotina</taxon>
        <taxon>Agaricomycetes</taxon>
        <taxon>Cantharellales</taxon>
        <taxon>Botryobasidiaceae</taxon>
        <taxon>Botryobasidium</taxon>
    </lineage>
</organism>
<evidence type="ECO:0000256" key="9">
    <source>
        <dbReference type="ARBA" id="ARBA00048552"/>
    </source>
</evidence>
<feature type="compositionally biased region" description="Low complexity" evidence="11">
    <location>
        <begin position="44"/>
        <end position="57"/>
    </location>
</feature>
<keyword evidence="5 10" id="KW-0548">Nucleotidyltransferase</keyword>
<keyword evidence="4 10" id="KW-0808">Transferase</keyword>
<dbReference type="OrthoDB" id="276422at2759"/>
<dbReference type="InterPro" id="IPR002092">
    <property type="entry name" value="DNA-dir_Rpol_phage-type"/>
</dbReference>
<protein>
    <recommendedName>
        <fullName evidence="10">DNA-directed RNA polymerase</fullName>
        <ecNumber evidence="10">2.7.7.6</ecNumber>
    </recommendedName>
</protein>
<feature type="domain" description="DNA-directed RNA polymerase N-terminal" evidence="12">
    <location>
        <begin position="360"/>
        <end position="669"/>
    </location>
</feature>
<dbReference type="InterPro" id="IPR024075">
    <property type="entry name" value="DNA-dir_RNA_pol_helix_hairp_sf"/>
</dbReference>
<evidence type="ECO:0000256" key="1">
    <source>
        <dbReference type="ARBA" id="ARBA00004173"/>
    </source>
</evidence>
<dbReference type="InterPro" id="IPR011990">
    <property type="entry name" value="TPR-like_helical_dom_sf"/>
</dbReference>
<dbReference type="PANTHER" id="PTHR10102:SF0">
    <property type="entry name" value="DNA-DIRECTED RNA POLYMERASE, MITOCHONDRIAL"/>
    <property type="match status" value="1"/>
</dbReference>
<dbReference type="Pfam" id="PF00940">
    <property type="entry name" value="RNA_pol"/>
    <property type="match status" value="1"/>
</dbReference>
<gene>
    <name evidence="13" type="ORF">BOTBODRAFT_129343</name>
</gene>
<dbReference type="PANTHER" id="PTHR10102">
    <property type="entry name" value="DNA-DIRECTED RNA POLYMERASE, MITOCHONDRIAL"/>
    <property type="match status" value="1"/>
</dbReference>
<comment type="subcellular location">
    <subcellularLocation>
        <location evidence="1">Mitochondrion</location>
    </subcellularLocation>
</comment>
<dbReference type="FunFam" id="1.10.287.280:FF:000001">
    <property type="entry name" value="DNA-directed RNA polymerase"/>
    <property type="match status" value="1"/>
</dbReference>
<evidence type="ECO:0000313" key="14">
    <source>
        <dbReference type="Proteomes" id="UP000027195"/>
    </source>
</evidence>
<keyword evidence="8 10" id="KW-0804">Transcription</keyword>
<comment type="similarity">
    <text evidence="2 10">Belongs to the phage and mitochondrial RNA polymerase family.</text>
</comment>
<evidence type="ECO:0000256" key="10">
    <source>
        <dbReference type="RuleBase" id="RU003805"/>
    </source>
</evidence>
<keyword evidence="7" id="KW-0496">Mitochondrion</keyword>
<dbReference type="InterPro" id="IPR046950">
    <property type="entry name" value="DNA-dir_Rpol_C_phage-type"/>
</dbReference>
<comment type="function">
    <text evidence="10">DNA-dependent RNA polymerase catalyzes the transcription of DNA into RNA using the four ribonucleoside triphosphates as substrates.</text>
</comment>
<comment type="catalytic activity">
    <reaction evidence="9 10">
        <text>RNA(n) + a ribonucleoside 5'-triphosphate = RNA(n+1) + diphosphate</text>
        <dbReference type="Rhea" id="RHEA:21248"/>
        <dbReference type="Rhea" id="RHEA-COMP:14527"/>
        <dbReference type="Rhea" id="RHEA-COMP:17342"/>
        <dbReference type="ChEBI" id="CHEBI:33019"/>
        <dbReference type="ChEBI" id="CHEBI:61557"/>
        <dbReference type="ChEBI" id="CHEBI:140395"/>
        <dbReference type="EC" id="2.7.7.6"/>
    </reaction>
</comment>
<dbReference type="STRING" id="930990.A0A067MYP3"/>
<proteinExistence type="inferred from homology"/>
<feature type="compositionally biased region" description="Acidic residues" evidence="11">
    <location>
        <begin position="1238"/>
        <end position="1250"/>
    </location>
</feature>
<dbReference type="Gene3D" id="1.10.287.280">
    <property type="match status" value="1"/>
</dbReference>
<dbReference type="EMBL" id="KL198025">
    <property type="protein sequence ID" value="KDQ17027.1"/>
    <property type="molecule type" value="Genomic_DNA"/>
</dbReference>
<dbReference type="FunCoup" id="A0A067MYP3">
    <property type="interactions" value="141"/>
</dbReference>
<dbReference type="HOGENOM" id="CLU_003364_1_1_1"/>
<evidence type="ECO:0000256" key="8">
    <source>
        <dbReference type="ARBA" id="ARBA00023163"/>
    </source>
</evidence>
<dbReference type="Gene3D" id="1.10.1320.10">
    <property type="entry name" value="DNA-directed RNA polymerase, N-terminal domain"/>
    <property type="match status" value="1"/>
</dbReference>
<evidence type="ECO:0000256" key="6">
    <source>
        <dbReference type="ARBA" id="ARBA00022946"/>
    </source>
</evidence>
<dbReference type="GO" id="GO:0034245">
    <property type="term" value="C:mitochondrial DNA-directed RNA polymerase complex"/>
    <property type="evidence" value="ECO:0007669"/>
    <property type="project" value="TreeGrafter"/>
</dbReference>
<accession>A0A067MYP3</accession>
<sequence length="1293" mass="143744">MAFSRRIRPAGALRELDSAARAARRKGAPARDPSLPGPSRRFYSAPSKRASAASAAAVMQEAPMHSPPPPPSQTSQLYPLSGFSISSALDRQIPFTLLPTPLPDDRNSPLNDIHYTSSRTQSSLAVIAACLHQSHDVRRAKMIFEDLRDAYPQEKLLDVGIYNSFLSAYLDMAARETGKSAAKWVDDAWTLFAEMRVKAADAEPDCTTYAAMLLFHTRFKNCEDLYSAPSPAELLRTVLARQIPLSSVISNPVIESSEDAAQIIALLQQSAVELGRMDVLIELGHIRSQGQEDADPLEGVPEVMPVMAPSKKLSKKAQKAAEDAGLPTDVGQIPFNLSTLRDNLNQVLAARKALPDDATARQKLLEESAYDAAFIKFKHDSAKFEGMGLGSKGLHHNSIQGWMWGWYQKLVARLEAEIADLIKQEAKNPNLKETGLLSPFVTLLKPQKLAVITIIELMRLQGSGGIAEGMKTARALLSVGRAVETEFHAEMLKRRDTNLTTEHGKGLQGIVERRKLARSESQGSGSVTTEWTQTVRVRVGSFLVDSLMDVAVVTRSTTDQRGEVYTEDQPAFSHGYEYLRGRKLGVIKLNPVVAERLAKDPLRETLHPRHLPMLTKPRPWLGHNDGGYLFNKSFVMRIKDSIEQLSYLRTASQENKLELVFASLDVLGSTPWKINKAVFDVVLKVWNTGEQLGKIPPAVLDLPEPEKPADYDTDNRAKMNYLLGVKELQNKKRNNHSERCAVNYKMEIARSFLGETFYFPHNIDFRGRAYPIPAHLNHIGNDLSRGILMFGESKPLGERGLRWLKIHLANLYGFDKASFDEREQFTMDHLEDVYDSATNPLEGKRWWTKADDPWQCLATCMELKNALDSPDPLAFESFLPVHQDGTCNGLQHYAALGGDNDGAKQVNLAVTDRPSDVYTYVADMVEKQLDLDCAAGHKYALMIRGKVSRKVVKQTVMTTVYGVTYVGARAQIEKQLKERGDIPREECWDASSYLAKKTLACIGDLFKGAKAIQNWFSQSARLIAKSLPPDRVDEAKSPLYGRGTNGKGTKVSKGSRMGKEQMTSVIWTTPLDLPIVQPYRKTKKKQVMTALQTVYISDPNLPTEVNAPKQASAFPPNFIHSLDATHMMLTALACRGADLTFASVHDSYWTHASTVDQMSAIIRDTFIQLHSSDILGKLLDEFKERYKGYKVPVVAITKQQKVGRASSVVVLPKDQVDSLDGEQSLVSVQEDTKKAKDEEDEEEDDMEESEVDSKAPTTPVMGKFVDLIDILPPLPKKGDFSVATVERSLYFFS</sequence>
<evidence type="ECO:0000256" key="4">
    <source>
        <dbReference type="ARBA" id="ARBA00022679"/>
    </source>
</evidence>
<dbReference type="GO" id="GO:0001018">
    <property type="term" value="F:mitochondrial promoter sequence-specific DNA binding"/>
    <property type="evidence" value="ECO:0007669"/>
    <property type="project" value="TreeGrafter"/>
</dbReference>
<keyword evidence="3 10" id="KW-0240">DNA-directed RNA polymerase</keyword>
<dbReference type="Proteomes" id="UP000027195">
    <property type="component" value="Unassembled WGS sequence"/>
</dbReference>
<evidence type="ECO:0000313" key="13">
    <source>
        <dbReference type="EMBL" id="KDQ17027.1"/>
    </source>
</evidence>
<dbReference type="InParanoid" id="A0A067MYP3"/>
<dbReference type="GO" id="GO:0006390">
    <property type="term" value="P:mitochondrial transcription"/>
    <property type="evidence" value="ECO:0007669"/>
    <property type="project" value="TreeGrafter"/>
</dbReference>
<dbReference type="Pfam" id="PF14700">
    <property type="entry name" value="RPOL_N"/>
    <property type="match status" value="1"/>
</dbReference>
<feature type="region of interest" description="Disordered" evidence="11">
    <location>
        <begin position="1034"/>
        <end position="1055"/>
    </location>
</feature>
<evidence type="ECO:0000256" key="11">
    <source>
        <dbReference type="SAM" id="MobiDB-lite"/>
    </source>
</evidence>
<evidence type="ECO:0000256" key="2">
    <source>
        <dbReference type="ARBA" id="ARBA00009493"/>
    </source>
</evidence>
<keyword evidence="6" id="KW-0809">Transit peptide</keyword>
<dbReference type="Gene3D" id="1.10.150.20">
    <property type="entry name" value="5' to 3' exonuclease, C-terminal subdomain"/>
    <property type="match status" value="1"/>
</dbReference>
<feature type="region of interest" description="Disordered" evidence="11">
    <location>
        <begin position="1220"/>
        <end position="1258"/>
    </location>
</feature>
<evidence type="ECO:0000256" key="7">
    <source>
        <dbReference type="ARBA" id="ARBA00023128"/>
    </source>
</evidence>
<dbReference type="PROSITE" id="PS00489">
    <property type="entry name" value="RNA_POL_PHAGE_2"/>
    <property type="match status" value="1"/>
</dbReference>
<feature type="region of interest" description="Disordered" evidence="11">
    <location>
        <begin position="15"/>
        <end position="77"/>
    </location>
</feature>
<keyword evidence="14" id="KW-1185">Reference proteome</keyword>
<dbReference type="InterPro" id="IPR029262">
    <property type="entry name" value="RPOL_N"/>
</dbReference>
<dbReference type="InterPro" id="IPR043502">
    <property type="entry name" value="DNA/RNA_pol_sf"/>
</dbReference>
<evidence type="ECO:0000256" key="5">
    <source>
        <dbReference type="ARBA" id="ARBA00022695"/>
    </source>
</evidence>
<reference evidence="14" key="1">
    <citation type="journal article" date="2014" name="Proc. Natl. Acad. Sci. U.S.A.">
        <title>Extensive sampling of basidiomycete genomes demonstrates inadequacy of the white-rot/brown-rot paradigm for wood decay fungi.</title>
        <authorList>
            <person name="Riley R."/>
            <person name="Salamov A.A."/>
            <person name="Brown D.W."/>
            <person name="Nagy L.G."/>
            <person name="Floudas D."/>
            <person name="Held B.W."/>
            <person name="Levasseur A."/>
            <person name="Lombard V."/>
            <person name="Morin E."/>
            <person name="Otillar R."/>
            <person name="Lindquist E.A."/>
            <person name="Sun H."/>
            <person name="LaButti K.M."/>
            <person name="Schmutz J."/>
            <person name="Jabbour D."/>
            <person name="Luo H."/>
            <person name="Baker S.E."/>
            <person name="Pisabarro A.G."/>
            <person name="Walton J.D."/>
            <person name="Blanchette R.A."/>
            <person name="Henrissat B."/>
            <person name="Martin F."/>
            <person name="Cullen D."/>
            <person name="Hibbett D.S."/>
            <person name="Grigoriev I.V."/>
        </authorList>
    </citation>
    <scope>NUCLEOTIDE SEQUENCE [LARGE SCALE GENOMIC DNA]</scope>
    <source>
        <strain evidence="14">FD-172 SS1</strain>
    </source>
</reference>
<dbReference type="InterPro" id="IPR037159">
    <property type="entry name" value="RNA_POL_N_sf"/>
</dbReference>
<evidence type="ECO:0000256" key="3">
    <source>
        <dbReference type="ARBA" id="ARBA00022478"/>
    </source>
</evidence>